<protein>
    <submittedName>
        <fullName evidence="3">HlyD family secretion protein</fullName>
    </submittedName>
</protein>
<dbReference type="PANTHER" id="PTHR30438:SF2">
    <property type="entry name" value="MEMBRANE PROTEIN"/>
    <property type="match status" value="1"/>
</dbReference>
<proteinExistence type="predicted"/>
<dbReference type="RefSeq" id="WP_386733921.1">
    <property type="nucleotide sequence ID" value="NZ_JBHRXI010000002.1"/>
</dbReference>
<accession>A0ABV7TDG0</accession>
<feature type="coiled-coil region" evidence="1">
    <location>
        <begin position="106"/>
        <end position="204"/>
    </location>
</feature>
<evidence type="ECO:0000256" key="1">
    <source>
        <dbReference type="SAM" id="Coils"/>
    </source>
</evidence>
<dbReference type="Pfam" id="PF25881">
    <property type="entry name" value="HH_YBHG"/>
    <property type="match status" value="1"/>
</dbReference>
<evidence type="ECO:0000259" key="2">
    <source>
        <dbReference type="Pfam" id="PF25881"/>
    </source>
</evidence>
<sequence>MASRKMAAALIVLAVAAGGYVVWAASAPPTLLIQGEVEATRIDLSPRVPGRVADVSVDFGDRVENGDLLVQLESPQLQAGLAEARAALAVAVANRDLTYSTRPETIAAREAALKKAEADLDFAQKTYDRISRLRDSAVASVQRLDEVSNTLDVAMRGREAAEAELLLARNGSSSEQKAVATAQVEQARANVSRIETDIAELAIHAPINGQVSARMAEPGKLFSAGAPVLSIVDVDNAWFTFNLREDLLDGLTIGQELRVRVPALNDRVVTARITAINVEGTYANWRATKATGDFDLRTFSVRAEPVSRVPDLRPGMSALVDRSGI</sequence>
<dbReference type="EMBL" id="JBHRXI010000002">
    <property type="protein sequence ID" value="MFC3612729.1"/>
    <property type="molecule type" value="Genomic_DNA"/>
</dbReference>
<keyword evidence="1" id="KW-0175">Coiled coil</keyword>
<comment type="caution">
    <text evidence="3">The sequence shown here is derived from an EMBL/GenBank/DDBJ whole genome shotgun (WGS) entry which is preliminary data.</text>
</comment>
<dbReference type="Gene3D" id="2.40.30.170">
    <property type="match status" value="1"/>
</dbReference>
<organism evidence="3 4">
    <name type="scientific">Lutimaribacter marinistellae</name>
    <dbReference type="NCBI Taxonomy" id="1820329"/>
    <lineage>
        <taxon>Bacteria</taxon>
        <taxon>Pseudomonadati</taxon>
        <taxon>Pseudomonadota</taxon>
        <taxon>Alphaproteobacteria</taxon>
        <taxon>Rhodobacterales</taxon>
        <taxon>Roseobacteraceae</taxon>
        <taxon>Lutimaribacter</taxon>
    </lineage>
</organism>
<reference evidence="4" key="1">
    <citation type="journal article" date="2019" name="Int. J. Syst. Evol. Microbiol.">
        <title>The Global Catalogue of Microorganisms (GCM) 10K type strain sequencing project: providing services to taxonomists for standard genome sequencing and annotation.</title>
        <authorList>
            <consortium name="The Broad Institute Genomics Platform"/>
            <consortium name="The Broad Institute Genome Sequencing Center for Infectious Disease"/>
            <person name="Wu L."/>
            <person name="Ma J."/>
        </authorList>
    </citation>
    <scope>NUCLEOTIDE SEQUENCE [LARGE SCALE GENOMIC DNA]</scope>
    <source>
        <strain evidence="4">KCTC 42911</strain>
    </source>
</reference>
<dbReference type="SUPFAM" id="SSF111369">
    <property type="entry name" value="HlyD-like secretion proteins"/>
    <property type="match status" value="2"/>
</dbReference>
<dbReference type="Proteomes" id="UP001595629">
    <property type="component" value="Unassembled WGS sequence"/>
</dbReference>
<feature type="domain" description="YbhG-like alpha-helical hairpin" evidence="2">
    <location>
        <begin position="77"/>
        <end position="199"/>
    </location>
</feature>
<dbReference type="Gene3D" id="2.40.50.100">
    <property type="match status" value="1"/>
</dbReference>
<evidence type="ECO:0000313" key="4">
    <source>
        <dbReference type="Proteomes" id="UP001595629"/>
    </source>
</evidence>
<dbReference type="PANTHER" id="PTHR30438">
    <property type="entry name" value="36 KDA ANTIGEN-RELATED"/>
    <property type="match status" value="1"/>
</dbReference>
<dbReference type="Gene3D" id="1.10.287.470">
    <property type="entry name" value="Helix hairpin bin"/>
    <property type="match status" value="2"/>
</dbReference>
<keyword evidence="4" id="KW-1185">Reference proteome</keyword>
<name>A0ABV7TDG0_9RHOB</name>
<gene>
    <name evidence="3" type="ORF">ACFORG_03060</name>
</gene>
<evidence type="ECO:0000313" key="3">
    <source>
        <dbReference type="EMBL" id="MFC3612729.1"/>
    </source>
</evidence>
<dbReference type="InterPro" id="IPR059052">
    <property type="entry name" value="HH_YbhG-like"/>
</dbReference>